<dbReference type="PANTHER" id="PTHR33989:SF4">
    <property type="entry name" value="PTS SYSTEM N,N'-DIACETYLCHITOBIOSE-SPECIFIC EIIC COMPONENT"/>
    <property type="match status" value="1"/>
</dbReference>
<organism evidence="12 13">
    <name type="scientific">Schleiferilactobacillus harbinensis DSM 16991</name>
    <dbReference type="NCBI Taxonomy" id="1122147"/>
    <lineage>
        <taxon>Bacteria</taxon>
        <taxon>Bacillati</taxon>
        <taxon>Bacillota</taxon>
        <taxon>Bacilli</taxon>
        <taxon>Lactobacillales</taxon>
        <taxon>Lactobacillaceae</taxon>
        <taxon>Schleiferilactobacillus</taxon>
    </lineage>
</organism>
<feature type="transmembrane region" description="Helical" evidence="10">
    <location>
        <begin position="219"/>
        <end position="238"/>
    </location>
</feature>
<evidence type="ECO:0000256" key="6">
    <source>
        <dbReference type="ARBA" id="ARBA00022989"/>
    </source>
</evidence>
<dbReference type="EMBL" id="AZFW01000030">
    <property type="protein sequence ID" value="KRM28628.1"/>
    <property type="molecule type" value="Genomic_DNA"/>
</dbReference>
<feature type="transmembrane region" description="Helical" evidence="10">
    <location>
        <begin position="81"/>
        <end position="102"/>
    </location>
</feature>
<evidence type="ECO:0000259" key="11">
    <source>
        <dbReference type="PROSITE" id="PS51105"/>
    </source>
</evidence>
<keyword evidence="12" id="KW-0808">Transferase</keyword>
<dbReference type="Proteomes" id="UP000050949">
    <property type="component" value="Unassembled WGS sequence"/>
</dbReference>
<dbReference type="GO" id="GO:0005886">
    <property type="term" value="C:plasma membrane"/>
    <property type="evidence" value="ECO:0007669"/>
    <property type="project" value="UniProtKB-SubCell"/>
</dbReference>
<keyword evidence="4 8" id="KW-0762">Sugar transport</keyword>
<feature type="transmembrane region" description="Helical" evidence="10">
    <location>
        <begin position="109"/>
        <end position="127"/>
    </location>
</feature>
<dbReference type="AlphaFoldDB" id="A0A0R1XJM4"/>
<feature type="transmembrane region" description="Helical" evidence="10">
    <location>
        <begin position="392"/>
        <end position="414"/>
    </location>
</feature>
<feature type="domain" description="PTS EIIC type-3" evidence="11">
    <location>
        <begin position="8"/>
        <end position="406"/>
    </location>
</feature>
<dbReference type="GO" id="GO:0008982">
    <property type="term" value="F:protein-N(PI)-phosphohistidine-sugar phosphotransferase activity"/>
    <property type="evidence" value="ECO:0007669"/>
    <property type="project" value="UniProtKB-UniRule"/>
</dbReference>
<dbReference type="PANTHER" id="PTHR33989">
    <property type="match status" value="1"/>
</dbReference>
<keyword evidence="7 8" id="KW-0472">Membrane</keyword>
<evidence type="ECO:0000256" key="3">
    <source>
        <dbReference type="ARBA" id="ARBA00022475"/>
    </source>
</evidence>
<feature type="transmembrane region" description="Helical" evidence="10">
    <location>
        <begin position="173"/>
        <end position="199"/>
    </location>
</feature>
<evidence type="ECO:0000256" key="8">
    <source>
        <dbReference type="PIRNR" id="PIRNR006351"/>
    </source>
</evidence>
<feature type="transmembrane region" description="Helical" evidence="10">
    <location>
        <begin position="281"/>
        <end position="301"/>
    </location>
</feature>
<accession>A0A0R1XJM4</accession>
<feature type="compositionally biased region" description="Basic and acidic residues" evidence="9">
    <location>
        <begin position="440"/>
        <end position="450"/>
    </location>
</feature>
<evidence type="ECO:0000256" key="2">
    <source>
        <dbReference type="ARBA" id="ARBA00022448"/>
    </source>
</evidence>
<dbReference type="PROSITE" id="PS51105">
    <property type="entry name" value="PTS_EIIC_TYPE_3"/>
    <property type="match status" value="1"/>
</dbReference>
<dbReference type="OrthoDB" id="1550290at2"/>
<dbReference type="GO" id="GO:0009401">
    <property type="term" value="P:phosphoenolpyruvate-dependent sugar phosphotransferase system"/>
    <property type="evidence" value="ECO:0007669"/>
    <property type="project" value="InterPro"/>
</dbReference>
<dbReference type="Pfam" id="PF02378">
    <property type="entry name" value="PTS_EIIC"/>
    <property type="match status" value="1"/>
</dbReference>
<gene>
    <name evidence="12" type="ORF">FC91_GL001713</name>
</gene>
<feature type="transmembrane region" description="Helical" evidence="10">
    <location>
        <begin position="326"/>
        <end position="345"/>
    </location>
</feature>
<evidence type="ECO:0000256" key="10">
    <source>
        <dbReference type="SAM" id="Phobius"/>
    </source>
</evidence>
<proteinExistence type="predicted"/>
<dbReference type="InterPro" id="IPR004796">
    <property type="entry name" value="PTS_IIC_cello"/>
</dbReference>
<keyword evidence="5 10" id="KW-0812">Transmembrane</keyword>
<feature type="transmembrane region" description="Helical" evidence="10">
    <location>
        <begin position="133"/>
        <end position="152"/>
    </location>
</feature>
<dbReference type="PIRSF" id="PIRSF006351">
    <property type="entry name" value="PTS_EIIC-Cellobiose"/>
    <property type="match status" value="1"/>
</dbReference>
<comment type="subcellular location">
    <subcellularLocation>
        <location evidence="1">Cell membrane</location>
        <topology evidence="1">Multi-pass membrane protein</topology>
    </subcellularLocation>
</comment>
<dbReference type="PATRIC" id="fig|1122147.4.peg.1771"/>
<evidence type="ECO:0000313" key="13">
    <source>
        <dbReference type="Proteomes" id="UP000050949"/>
    </source>
</evidence>
<dbReference type="eggNOG" id="COG1455">
    <property type="taxonomic scope" value="Bacteria"/>
</dbReference>
<keyword evidence="3 8" id="KW-1003">Cell membrane</keyword>
<evidence type="ECO:0000256" key="9">
    <source>
        <dbReference type="SAM" id="MobiDB-lite"/>
    </source>
</evidence>
<sequence length="450" mass="48299">MQSFIKWMEKHFLPVATVIGNQRHLVAIRDAFVYTMPLMILGAFAVLLNNLPIPGFQDFMNKIFSEQVDKAFIWTKLGGNIWNGTFAVLSVFIAFLVAYNLATSYNLSGLAAGVVSVGSFFTVGGMAGMDSSGLFIALIVGLLSTEIFRILTGNKHLIVKMPDGVPPAVAKSFEALFPAMITIIFWGFVTTLFNAAHIANVVTWFYKMAQQPFMGMASSYPMALLLAFITPLLWFFGLHGANMIEPLMQTINAPSITANLKAFKAGKELPYIVNKPFFDSFVNMGGTGVTIGLLIAILLVGRKNKQYMTVGALAGAPGIFNINEPLTFGLPIVLNPILFIPYILTPMICVTTAYFATAGGLVPAAIAMPPWVTPPIIGGVIATASWQGGVLAAVNIVISVAIYSPFVYMATVIANREEKENLTDSNSKTIVDGSTPAGDTAKDSSGHATV</sequence>
<evidence type="ECO:0000256" key="7">
    <source>
        <dbReference type="ARBA" id="ARBA00023136"/>
    </source>
</evidence>
<keyword evidence="6 10" id="KW-1133">Transmembrane helix</keyword>
<name>A0A0R1XJM4_9LACO</name>
<dbReference type="InterPro" id="IPR051088">
    <property type="entry name" value="PTS_Sugar-EIIC/EIIB"/>
</dbReference>
<dbReference type="NCBIfam" id="TIGR00410">
    <property type="entry name" value="lacE"/>
    <property type="match status" value="1"/>
</dbReference>
<evidence type="ECO:0000256" key="1">
    <source>
        <dbReference type="ARBA" id="ARBA00004651"/>
    </source>
</evidence>
<keyword evidence="2 8" id="KW-0813">Transport</keyword>
<feature type="transmembrane region" description="Helical" evidence="10">
    <location>
        <begin position="352"/>
        <end position="372"/>
    </location>
</feature>
<evidence type="ECO:0000313" key="12">
    <source>
        <dbReference type="EMBL" id="KRM28628.1"/>
    </source>
</evidence>
<evidence type="ECO:0000256" key="4">
    <source>
        <dbReference type="ARBA" id="ARBA00022597"/>
    </source>
</evidence>
<dbReference type="InterPro" id="IPR003352">
    <property type="entry name" value="PTS_EIIC"/>
</dbReference>
<feature type="region of interest" description="Disordered" evidence="9">
    <location>
        <begin position="423"/>
        <end position="450"/>
    </location>
</feature>
<dbReference type="GO" id="GO:1902815">
    <property type="term" value="P:N,N'-diacetylchitobiose import"/>
    <property type="evidence" value="ECO:0007669"/>
    <property type="project" value="TreeGrafter"/>
</dbReference>
<reference evidence="12 13" key="1">
    <citation type="journal article" date="2015" name="Genome Announc.">
        <title>Expanding the biotechnology potential of lactobacilli through comparative genomics of 213 strains and associated genera.</title>
        <authorList>
            <person name="Sun Z."/>
            <person name="Harris H.M."/>
            <person name="McCann A."/>
            <person name="Guo C."/>
            <person name="Argimon S."/>
            <person name="Zhang W."/>
            <person name="Yang X."/>
            <person name="Jeffery I.B."/>
            <person name="Cooney J.C."/>
            <person name="Kagawa T.F."/>
            <person name="Liu W."/>
            <person name="Song Y."/>
            <person name="Salvetti E."/>
            <person name="Wrobel A."/>
            <person name="Rasinkangas P."/>
            <person name="Parkhill J."/>
            <person name="Rea M.C."/>
            <person name="O'Sullivan O."/>
            <person name="Ritari J."/>
            <person name="Douillard F.P."/>
            <person name="Paul Ross R."/>
            <person name="Yang R."/>
            <person name="Briner A.E."/>
            <person name="Felis G.E."/>
            <person name="de Vos W.M."/>
            <person name="Barrangou R."/>
            <person name="Klaenhammer T.R."/>
            <person name="Caufield P.W."/>
            <person name="Cui Y."/>
            <person name="Zhang H."/>
            <person name="O'Toole P.W."/>
        </authorList>
    </citation>
    <scope>NUCLEOTIDE SEQUENCE [LARGE SCALE GENOMIC DNA]</scope>
    <source>
        <strain evidence="12 13">DSM 16991</strain>
    </source>
</reference>
<evidence type="ECO:0000256" key="5">
    <source>
        <dbReference type="ARBA" id="ARBA00022692"/>
    </source>
</evidence>
<comment type="function">
    <text evidence="8">The phosphoenolpyruvate-dependent sugar phosphotransferase system (PTS), a major carbohydrate active -transport system, catalyzes the phosphorylation of incoming sugar substrates concomitant with their translocation across the cell membrane.</text>
</comment>
<protein>
    <recommendedName>
        <fullName evidence="8">Permease IIC component</fullName>
    </recommendedName>
</protein>
<comment type="caution">
    <text evidence="12">The sequence shown here is derived from an EMBL/GenBank/DDBJ whole genome shotgun (WGS) entry which is preliminary data.</text>
</comment>
<dbReference type="InterPro" id="IPR004501">
    <property type="entry name" value="PTS_EIIC_3"/>
</dbReference>
<feature type="transmembrane region" description="Helical" evidence="10">
    <location>
        <begin position="31"/>
        <end position="51"/>
    </location>
</feature>